<dbReference type="GO" id="GO:0005975">
    <property type="term" value="P:carbohydrate metabolic process"/>
    <property type="evidence" value="ECO:0007669"/>
    <property type="project" value="InterPro"/>
</dbReference>
<dbReference type="Pfam" id="PF03033">
    <property type="entry name" value="Glyco_transf_28"/>
    <property type="match status" value="1"/>
</dbReference>
<dbReference type="SUPFAM" id="SSF53756">
    <property type="entry name" value="UDP-Glycosyltransferase/glycogen phosphorylase"/>
    <property type="match status" value="1"/>
</dbReference>
<dbReference type="Proteomes" id="UP000034265">
    <property type="component" value="Unassembled WGS sequence"/>
</dbReference>
<dbReference type="InterPro" id="IPR004276">
    <property type="entry name" value="GlycoTrans_28_N"/>
</dbReference>
<protein>
    <recommendedName>
        <fullName evidence="7">Undecaprenyldiphospho-muramoylpentapeptide beta-N-acetylglucosaminyltransferase</fullName>
    </recommendedName>
</protein>
<dbReference type="PANTHER" id="PTHR21015:SF22">
    <property type="entry name" value="GLYCOSYLTRANSFERASE"/>
    <property type="match status" value="1"/>
</dbReference>
<evidence type="ECO:0000313" key="6">
    <source>
        <dbReference type="Proteomes" id="UP000034265"/>
    </source>
</evidence>
<evidence type="ECO:0000256" key="2">
    <source>
        <dbReference type="ARBA" id="ARBA00022679"/>
    </source>
</evidence>
<evidence type="ECO:0000259" key="3">
    <source>
        <dbReference type="Pfam" id="PF03033"/>
    </source>
</evidence>
<dbReference type="InterPro" id="IPR007235">
    <property type="entry name" value="Glyco_trans_28_C"/>
</dbReference>
<dbReference type="AlphaFoldDB" id="A0A0G1TPH9"/>
<sequence length="346" mass="38191">MSYNEFVKRLVFTGGHHTSALEVAGALRDKGWNIIWFGHRHSMWEDTADSAEYKEVTAAGIKFIDLKAGKFYRTFNPLKLIRIPLGFFQALWQLLLLHPKGIVSFGGYLAVPTVLAGWILGIPSVTHEQTVVSGWANKFISLFVKKIALAWPDSAHRYPRGKSVFIGLPLRKEILNLKRSKIKNLIYITGGKQGSQTINRAVFAALSRLGGYQVVHQTGNLDYSLAQSHLKDGYECFAFDSAKAIAALSQSAVVVSRAGAHIVYELGYLGIPCVLIPIPWVSHNEQLLNAQILARNHQVVILPESQLTPASLISSIKQASKLKPQTLGLPVDASAKLIQLIEQEFA</sequence>
<keyword evidence="2" id="KW-0808">Transferase</keyword>
<comment type="caution">
    <text evidence="5">The sequence shown here is derived from an EMBL/GenBank/DDBJ whole genome shotgun (WGS) entry which is preliminary data.</text>
</comment>
<reference evidence="5 6" key="1">
    <citation type="journal article" date="2015" name="Nature">
        <title>rRNA introns, odd ribosomes, and small enigmatic genomes across a large radiation of phyla.</title>
        <authorList>
            <person name="Brown C.T."/>
            <person name="Hug L.A."/>
            <person name="Thomas B.C."/>
            <person name="Sharon I."/>
            <person name="Castelle C.J."/>
            <person name="Singh A."/>
            <person name="Wilkins M.J."/>
            <person name="Williams K.H."/>
            <person name="Banfield J.F."/>
        </authorList>
    </citation>
    <scope>NUCLEOTIDE SEQUENCE [LARGE SCALE GENOMIC DNA]</scope>
</reference>
<dbReference type="PANTHER" id="PTHR21015">
    <property type="entry name" value="UDP-N-ACETYLGLUCOSAMINE--N-ACETYLMURAMYL-(PENTAPEPTIDE) PYROPHOSPHORYL-UNDECAPRENOL N-ACETYLGLUCOSAMINE TRANSFERASE 1"/>
    <property type="match status" value="1"/>
</dbReference>
<dbReference type="Pfam" id="PF04101">
    <property type="entry name" value="Glyco_tran_28_C"/>
    <property type="match status" value="1"/>
</dbReference>
<keyword evidence="1" id="KW-0328">Glycosyltransferase</keyword>
<proteinExistence type="predicted"/>
<evidence type="ECO:0000259" key="4">
    <source>
        <dbReference type="Pfam" id="PF04101"/>
    </source>
</evidence>
<dbReference type="CDD" id="cd03785">
    <property type="entry name" value="GT28_MurG"/>
    <property type="match status" value="1"/>
</dbReference>
<feature type="domain" description="Glycosyltransferase family 28 N-terminal" evidence="3">
    <location>
        <begin position="13"/>
        <end position="148"/>
    </location>
</feature>
<dbReference type="GO" id="GO:1901137">
    <property type="term" value="P:carbohydrate derivative biosynthetic process"/>
    <property type="evidence" value="ECO:0007669"/>
    <property type="project" value="UniProtKB-ARBA"/>
</dbReference>
<gene>
    <name evidence="5" type="ORF">UY11_C0014G0003</name>
</gene>
<name>A0A0G1TPH9_9BACT</name>
<evidence type="ECO:0008006" key="7">
    <source>
        <dbReference type="Google" id="ProtNLM"/>
    </source>
</evidence>
<evidence type="ECO:0000313" key="5">
    <source>
        <dbReference type="EMBL" id="KKU83747.1"/>
    </source>
</evidence>
<feature type="domain" description="Glycosyl transferase family 28 C-terminal" evidence="4">
    <location>
        <begin position="186"/>
        <end position="321"/>
    </location>
</feature>
<dbReference type="Gene3D" id="3.40.50.2000">
    <property type="entry name" value="Glycogen Phosphorylase B"/>
    <property type="match status" value="2"/>
</dbReference>
<accession>A0A0G1TPH9</accession>
<dbReference type="EMBL" id="LCOT01000014">
    <property type="protein sequence ID" value="KKU83747.1"/>
    <property type="molecule type" value="Genomic_DNA"/>
</dbReference>
<dbReference type="GO" id="GO:0016758">
    <property type="term" value="F:hexosyltransferase activity"/>
    <property type="evidence" value="ECO:0007669"/>
    <property type="project" value="InterPro"/>
</dbReference>
<organism evidence="5 6">
    <name type="scientific">Candidatus Amesbacteria bacterium GW2011_GWC2_47_8</name>
    <dbReference type="NCBI Taxonomy" id="1618367"/>
    <lineage>
        <taxon>Bacteria</taxon>
        <taxon>Candidatus Amesiibacteriota</taxon>
    </lineage>
</organism>
<evidence type="ECO:0000256" key="1">
    <source>
        <dbReference type="ARBA" id="ARBA00022676"/>
    </source>
</evidence>